<dbReference type="PANTHER" id="PTHR33076">
    <property type="entry name" value="NON-SPECIFIC LIPID-TRANSFER PROTEIN 2-RELATED"/>
    <property type="match status" value="1"/>
</dbReference>
<dbReference type="AlphaFoldDB" id="A0A8X7YIW4"/>
<proteinExistence type="predicted"/>
<dbReference type="InterPro" id="IPR016140">
    <property type="entry name" value="Bifunc_inhib/LTP/seed_store"/>
</dbReference>
<accession>A0A8X7YIW4</accession>
<organism evidence="4 5">
    <name type="scientific">Populus tomentosa</name>
    <name type="common">Chinese white poplar</name>
    <dbReference type="NCBI Taxonomy" id="118781"/>
    <lineage>
        <taxon>Eukaryota</taxon>
        <taxon>Viridiplantae</taxon>
        <taxon>Streptophyta</taxon>
        <taxon>Embryophyta</taxon>
        <taxon>Tracheophyta</taxon>
        <taxon>Spermatophyta</taxon>
        <taxon>Magnoliopsida</taxon>
        <taxon>eudicotyledons</taxon>
        <taxon>Gunneridae</taxon>
        <taxon>Pentapetalae</taxon>
        <taxon>rosids</taxon>
        <taxon>fabids</taxon>
        <taxon>Malpighiales</taxon>
        <taxon>Salicaceae</taxon>
        <taxon>Saliceae</taxon>
        <taxon>Populus</taxon>
    </lineage>
</organism>
<evidence type="ECO:0000256" key="1">
    <source>
        <dbReference type="ARBA" id="ARBA00023157"/>
    </source>
</evidence>
<comment type="caution">
    <text evidence="4">The sequence shown here is derived from an EMBL/GenBank/DDBJ whole genome shotgun (WGS) entry which is preliminary data.</text>
</comment>
<gene>
    <name evidence="4" type="ORF">POTOM_046281</name>
</gene>
<dbReference type="GO" id="GO:0008289">
    <property type="term" value="F:lipid binding"/>
    <property type="evidence" value="ECO:0007669"/>
    <property type="project" value="InterPro"/>
</dbReference>
<evidence type="ECO:0000313" key="4">
    <source>
        <dbReference type="EMBL" id="KAG6749238.1"/>
    </source>
</evidence>
<sequence>MKGSGIISMLVVVAMVQFTVKPGEAITCGDVISDLAACVSYLTGKDGDFPPPPCCAGVSKLKASAVSIADKKAACECVKAAAARIPDLKDEAASSLPAKCKVQVDFPISKTFNSFTKMKLGNMQGAEIKLLDVELSLDYWTGVLKIPLTPTSTSDCKVAVPLCLSTASKTLAVKMTKKPVVERLSGLRKKIAEILGSDFRGCVHADVIEAPVFNGSFSVYKDFIPPVNAYGEPKSYSPAV</sequence>
<keyword evidence="5" id="KW-1185">Reference proteome</keyword>
<evidence type="ECO:0000313" key="5">
    <source>
        <dbReference type="Proteomes" id="UP000886885"/>
    </source>
</evidence>
<dbReference type="Proteomes" id="UP000886885">
    <property type="component" value="Chromosome 14A"/>
</dbReference>
<protein>
    <recommendedName>
        <fullName evidence="3">Bifunctional inhibitor/plant lipid transfer protein/seed storage helical domain-containing protein</fullName>
    </recommendedName>
</protein>
<dbReference type="CDD" id="cd01960">
    <property type="entry name" value="nsLTP1"/>
    <property type="match status" value="1"/>
</dbReference>
<feature type="signal peptide" evidence="2">
    <location>
        <begin position="1"/>
        <end position="25"/>
    </location>
</feature>
<keyword evidence="1" id="KW-1015">Disulfide bond</keyword>
<evidence type="ECO:0000256" key="2">
    <source>
        <dbReference type="SAM" id="SignalP"/>
    </source>
</evidence>
<evidence type="ECO:0000259" key="3">
    <source>
        <dbReference type="SMART" id="SM00499"/>
    </source>
</evidence>
<reference evidence="4" key="1">
    <citation type="journal article" date="2020" name="bioRxiv">
        <title>Hybrid origin of Populus tomentosa Carr. identified through genome sequencing and phylogenomic analysis.</title>
        <authorList>
            <person name="An X."/>
            <person name="Gao K."/>
            <person name="Chen Z."/>
            <person name="Li J."/>
            <person name="Yang X."/>
            <person name="Yang X."/>
            <person name="Zhou J."/>
            <person name="Guo T."/>
            <person name="Zhao T."/>
            <person name="Huang S."/>
            <person name="Miao D."/>
            <person name="Khan W.U."/>
            <person name="Rao P."/>
            <person name="Ye M."/>
            <person name="Lei B."/>
            <person name="Liao W."/>
            <person name="Wang J."/>
            <person name="Ji L."/>
            <person name="Li Y."/>
            <person name="Guo B."/>
            <person name="Mustafa N.S."/>
            <person name="Li S."/>
            <person name="Yun Q."/>
            <person name="Keller S.R."/>
            <person name="Mao J."/>
            <person name="Zhang R."/>
            <person name="Strauss S.H."/>
        </authorList>
    </citation>
    <scope>NUCLEOTIDE SEQUENCE</scope>
    <source>
        <strain evidence="4">GM15</strain>
        <tissue evidence="4">Leaf</tissue>
    </source>
</reference>
<keyword evidence="2" id="KW-0732">Signal</keyword>
<dbReference type="EMBL" id="JAAWWB010000027">
    <property type="protein sequence ID" value="KAG6749238.1"/>
    <property type="molecule type" value="Genomic_DNA"/>
</dbReference>
<dbReference type="SMART" id="SM00499">
    <property type="entry name" value="AAI"/>
    <property type="match status" value="1"/>
</dbReference>
<feature type="domain" description="Bifunctional inhibitor/plant lipid transfer protein/seed storage helical" evidence="3">
    <location>
        <begin position="28"/>
        <end position="106"/>
    </location>
</feature>
<dbReference type="InterPro" id="IPR000528">
    <property type="entry name" value="Plant_nsLTP"/>
</dbReference>
<dbReference type="Pfam" id="PF00234">
    <property type="entry name" value="Tryp_alpha_amyl"/>
    <property type="match status" value="1"/>
</dbReference>
<feature type="chain" id="PRO_5036480069" description="Bifunctional inhibitor/plant lipid transfer protein/seed storage helical domain-containing protein" evidence="2">
    <location>
        <begin position="26"/>
        <end position="240"/>
    </location>
</feature>
<dbReference type="OrthoDB" id="649864at2759"/>
<dbReference type="GO" id="GO:0006869">
    <property type="term" value="P:lipid transport"/>
    <property type="evidence" value="ECO:0007669"/>
    <property type="project" value="InterPro"/>
</dbReference>
<name>A0A8X7YIW4_POPTO</name>